<dbReference type="InterPro" id="IPR011322">
    <property type="entry name" value="N-reg_PII-like_a/b"/>
</dbReference>
<dbReference type="EMBL" id="LAZR01003306">
    <property type="protein sequence ID" value="KKN19736.1"/>
    <property type="molecule type" value="Genomic_DNA"/>
</dbReference>
<dbReference type="Gene3D" id="3.30.70.120">
    <property type="match status" value="1"/>
</dbReference>
<keyword evidence="12" id="KW-0460">Magnesium</keyword>
<dbReference type="AlphaFoldDB" id="A0A0F9R387"/>
<dbReference type="PANTHER" id="PTHR21403">
    <property type="entry name" value="ATP PHOSPHORIBOSYLTRANSFERASE ATP-PRTASE"/>
    <property type="match status" value="1"/>
</dbReference>
<dbReference type="Pfam" id="PF01634">
    <property type="entry name" value="HisG"/>
    <property type="match status" value="1"/>
</dbReference>
<dbReference type="NCBIfam" id="TIGR03455">
    <property type="entry name" value="HisG_C-term"/>
    <property type="match status" value="1"/>
</dbReference>
<dbReference type="GO" id="GO:0005737">
    <property type="term" value="C:cytoplasm"/>
    <property type="evidence" value="ECO:0007669"/>
    <property type="project" value="UniProtKB-SubCell"/>
</dbReference>
<dbReference type="UniPathway" id="UPA00031">
    <property type="reaction ID" value="UER00006"/>
</dbReference>
<reference evidence="16" key="1">
    <citation type="journal article" date="2015" name="Nature">
        <title>Complex archaea that bridge the gap between prokaryotes and eukaryotes.</title>
        <authorList>
            <person name="Spang A."/>
            <person name="Saw J.H."/>
            <person name="Jorgensen S.L."/>
            <person name="Zaremba-Niedzwiedzka K."/>
            <person name="Martijn J."/>
            <person name="Lind A.E."/>
            <person name="van Eijk R."/>
            <person name="Schleper C."/>
            <person name="Guy L."/>
            <person name="Ettema T.J."/>
        </authorList>
    </citation>
    <scope>NUCLEOTIDE SEQUENCE</scope>
</reference>
<dbReference type="GO" id="GO:0003879">
    <property type="term" value="F:ATP phosphoribosyltransferase activity"/>
    <property type="evidence" value="ECO:0007669"/>
    <property type="project" value="UniProtKB-EC"/>
</dbReference>
<evidence type="ECO:0000256" key="12">
    <source>
        <dbReference type="ARBA" id="ARBA00022842"/>
    </source>
</evidence>
<dbReference type="Gene3D" id="3.40.190.10">
    <property type="entry name" value="Periplasmic binding protein-like II"/>
    <property type="match status" value="2"/>
</dbReference>
<evidence type="ECO:0000256" key="13">
    <source>
        <dbReference type="ARBA" id="ARBA00023102"/>
    </source>
</evidence>
<gene>
    <name evidence="16" type="ORF">LCGC14_0942780</name>
</gene>
<dbReference type="SUPFAM" id="SSF53850">
    <property type="entry name" value="Periplasmic binding protein-like II"/>
    <property type="match status" value="1"/>
</dbReference>
<keyword evidence="8" id="KW-0808">Transferase</keyword>
<comment type="catalytic activity">
    <reaction evidence="1">
        <text>1-(5-phospho-beta-D-ribosyl)-ATP + diphosphate = 5-phospho-alpha-D-ribose 1-diphosphate + ATP</text>
        <dbReference type="Rhea" id="RHEA:18473"/>
        <dbReference type="ChEBI" id="CHEBI:30616"/>
        <dbReference type="ChEBI" id="CHEBI:33019"/>
        <dbReference type="ChEBI" id="CHEBI:58017"/>
        <dbReference type="ChEBI" id="CHEBI:73183"/>
        <dbReference type="EC" id="2.4.2.17"/>
    </reaction>
</comment>
<organism evidence="16">
    <name type="scientific">marine sediment metagenome</name>
    <dbReference type="NCBI Taxonomy" id="412755"/>
    <lineage>
        <taxon>unclassified sequences</taxon>
        <taxon>metagenomes</taxon>
        <taxon>ecological metagenomes</taxon>
    </lineage>
</organism>
<evidence type="ECO:0000256" key="2">
    <source>
        <dbReference type="ARBA" id="ARBA00004496"/>
    </source>
</evidence>
<evidence type="ECO:0000256" key="9">
    <source>
        <dbReference type="ARBA" id="ARBA00022723"/>
    </source>
</evidence>
<keyword evidence="11" id="KW-0067">ATP-binding</keyword>
<evidence type="ECO:0000259" key="15">
    <source>
        <dbReference type="Pfam" id="PF08029"/>
    </source>
</evidence>
<dbReference type="EC" id="2.4.2.17" evidence="4"/>
<evidence type="ECO:0000256" key="11">
    <source>
        <dbReference type="ARBA" id="ARBA00022840"/>
    </source>
</evidence>
<dbReference type="InterPro" id="IPR015867">
    <property type="entry name" value="N-reg_PII/ATP_PRibTrfase_C"/>
</dbReference>
<sequence length="326" mass="37309">MKDKVLKLTIPKGSLQEDVASFFERAGLKLKSVSKRDYRPSVGDPEIYIKLLRPQEIPNYLLGENDFDLGISGMDWVKETKADVEILLDLEIGGVSIVLCVPNTWDQIKSLDDIFQKFYDDDRILRVSTEYLTLSVNYLKNNKTYKKLFGEKTPLVITPWKIWGENEKVKIFLSFGATEAKPPEEVDIIIDNTSTGTTIKANNLKIIEIIDTSTAVLLANKLALKNEWKHEKIKDILVLLKGVIEARKKLHIFMNIREENLNKVLIELPALKRPTISKLAGNEEWYALNTIIKKKDFLGLIPILRKYAQGLVVHEPRQILPLEEIK</sequence>
<evidence type="ECO:0000259" key="14">
    <source>
        <dbReference type="Pfam" id="PF01634"/>
    </source>
</evidence>
<dbReference type="InterPro" id="IPR013115">
    <property type="entry name" value="HisG_C"/>
</dbReference>
<keyword evidence="9" id="KW-0479">Metal-binding</keyword>
<dbReference type="PANTHER" id="PTHR21403:SF10">
    <property type="entry name" value="ATP PHOSPHORIBOSYLTRANSFERASE"/>
    <property type="match status" value="1"/>
</dbReference>
<dbReference type="GO" id="GO:0000287">
    <property type="term" value="F:magnesium ion binding"/>
    <property type="evidence" value="ECO:0007669"/>
    <property type="project" value="InterPro"/>
</dbReference>
<accession>A0A0F9R387</accession>
<keyword evidence="13" id="KW-0368">Histidine biosynthesis</keyword>
<evidence type="ECO:0000256" key="4">
    <source>
        <dbReference type="ARBA" id="ARBA00011946"/>
    </source>
</evidence>
<comment type="pathway">
    <text evidence="3">Amino-acid biosynthesis; L-histidine biosynthesis; L-histidine from 5-phospho-alpha-D-ribose 1-diphosphate: step 1/9.</text>
</comment>
<dbReference type="CDD" id="cd13593">
    <property type="entry name" value="PBP2_HisGL3"/>
    <property type="match status" value="1"/>
</dbReference>
<evidence type="ECO:0000256" key="6">
    <source>
        <dbReference type="ARBA" id="ARBA00022605"/>
    </source>
</evidence>
<protein>
    <recommendedName>
        <fullName evidence="4">ATP phosphoribosyltransferase</fullName>
        <ecNumber evidence="4">2.4.2.17</ecNumber>
    </recommendedName>
</protein>
<dbReference type="NCBIfam" id="TIGR00070">
    <property type="entry name" value="hisG"/>
    <property type="match status" value="1"/>
</dbReference>
<dbReference type="InterPro" id="IPR001348">
    <property type="entry name" value="ATP_PRibTrfase_HisG"/>
</dbReference>
<evidence type="ECO:0000256" key="3">
    <source>
        <dbReference type="ARBA" id="ARBA00004667"/>
    </source>
</evidence>
<evidence type="ECO:0000313" key="16">
    <source>
        <dbReference type="EMBL" id="KKN19736.1"/>
    </source>
</evidence>
<dbReference type="InterPro" id="IPR013820">
    <property type="entry name" value="ATP_PRibTrfase_cat"/>
</dbReference>
<feature type="domain" description="ATP phosphoribosyltransferase catalytic" evidence="14">
    <location>
        <begin position="53"/>
        <end position="241"/>
    </location>
</feature>
<dbReference type="GO" id="GO:0000105">
    <property type="term" value="P:L-histidine biosynthetic process"/>
    <property type="evidence" value="ECO:0007669"/>
    <property type="project" value="UniProtKB-UniPathway"/>
</dbReference>
<comment type="subcellular location">
    <subcellularLocation>
        <location evidence="2">Cytoplasm</location>
    </subcellularLocation>
</comment>
<evidence type="ECO:0000256" key="5">
    <source>
        <dbReference type="ARBA" id="ARBA00022490"/>
    </source>
</evidence>
<feature type="domain" description="Histidine biosynthesis HisG C-terminal" evidence="15">
    <location>
        <begin position="246"/>
        <end position="313"/>
    </location>
</feature>
<evidence type="ECO:0000256" key="1">
    <source>
        <dbReference type="ARBA" id="ARBA00000915"/>
    </source>
</evidence>
<evidence type="ECO:0000256" key="10">
    <source>
        <dbReference type="ARBA" id="ARBA00022741"/>
    </source>
</evidence>
<keyword evidence="5" id="KW-0963">Cytoplasm</keyword>
<comment type="caution">
    <text evidence="16">The sequence shown here is derived from an EMBL/GenBank/DDBJ whole genome shotgun (WGS) entry which is preliminary data.</text>
</comment>
<proteinExistence type="predicted"/>
<keyword evidence="7" id="KW-0328">Glycosyltransferase</keyword>
<keyword evidence="6" id="KW-0028">Amino-acid biosynthesis</keyword>
<keyword evidence="10" id="KW-0547">Nucleotide-binding</keyword>
<evidence type="ECO:0000256" key="7">
    <source>
        <dbReference type="ARBA" id="ARBA00022676"/>
    </source>
</evidence>
<name>A0A0F9R387_9ZZZZ</name>
<dbReference type="SUPFAM" id="SSF54913">
    <property type="entry name" value="GlnB-like"/>
    <property type="match status" value="1"/>
</dbReference>
<dbReference type="Pfam" id="PF08029">
    <property type="entry name" value="HisG_C"/>
    <property type="match status" value="1"/>
</dbReference>
<dbReference type="GO" id="GO:0005524">
    <property type="term" value="F:ATP binding"/>
    <property type="evidence" value="ECO:0007669"/>
    <property type="project" value="UniProtKB-KW"/>
</dbReference>
<evidence type="ECO:0000256" key="8">
    <source>
        <dbReference type="ARBA" id="ARBA00022679"/>
    </source>
</evidence>